<organism evidence="3 4">
    <name type="scientific">Streptomonospora mangrovi</name>
    <dbReference type="NCBI Taxonomy" id="2883123"/>
    <lineage>
        <taxon>Bacteria</taxon>
        <taxon>Bacillati</taxon>
        <taxon>Actinomycetota</taxon>
        <taxon>Actinomycetes</taxon>
        <taxon>Streptosporangiales</taxon>
        <taxon>Nocardiopsidaceae</taxon>
        <taxon>Streptomonospora</taxon>
    </lineage>
</organism>
<proteinExistence type="predicted"/>
<feature type="compositionally biased region" description="Low complexity" evidence="1">
    <location>
        <begin position="24"/>
        <end position="41"/>
    </location>
</feature>
<evidence type="ECO:0008006" key="5">
    <source>
        <dbReference type="Google" id="ProtNLM"/>
    </source>
</evidence>
<dbReference type="Proteomes" id="UP001140076">
    <property type="component" value="Unassembled WGS sequence"/>
</dbReference>
<sequence length="126" mass="12946">MRARTRITTLIGAALTAAALTAPAPAAAQPTEPAQGAAPTESAGASSGTLETYALPGLGYESFNLADGCHTFDAPRIISFSDAEPIAVYAFYSGADCTGNPLGSGRDDTQWIPPLQGARSVRIDFE</sequence>
<reference evidence="3" key="1">
    <citation type="submission" date="2021-10" db="EMBL/GenBank/DDBJ databases">
        <title>Streptomonospora sp. nov., isolated from mangrove soil.</title>
        <authorList>
            <person name="Chen X."/>
            <person name="Ge X."/>
            <person name="Liu W."/>
        </authorList>
    </citation>
    <scope>NUCLEOTIDE SEQUENCE</scope>
    <source>
        <strain evidence="3">S1-112</strain>
    </source>
</reference>
<feature type="chain" id="PRO_5040946252" description="Secreted protein" evidence="2">
    <location>
        <begin position="29"/>
        <end position="126"/>
    </location>
</feature>
<name>A0A9X3NTM1_9ACTN</name>
<feature type="signal peptide" evidence="2">
    <location>
        <begin position="1"/>
        <end position="28"/>
    </location>
</feature>
<keyword evidence="2" id="KW-0732">Signal</keyword>
<accession>A0A9X3NTM1</accession>
<evidence type="ECO:0000256" key="1">
    <source>
        <dbReference type="SAM" id="MobiDB-lite"/>
    </source>
</evidence>
<gene>
    <name evidence="3" type="ORF">LG943_20280</name>
</gene>
<evidence type="ECO:0000256" key="2">
    <source>
        <dbReference type="SAM" id="SignalP"/>
    </source>
</evidence>
<dbReference type="AlphaFoldDB" id="A0A9X3NTM1"/>
<evidence type="ECO:0000313" key="3">
    <source>
        <dbReference type="EMBL" id="MDA0566630.1"/>
    </source>
</evidence>
<protein>
    <recommendedName>
        <fullName evidence="5">Secreted protein</fullName>
    </recommendedName>
</protein>
<dbReference type="EMBL" id="JAJAQC010000039">
    <property type="protein sequence ID" value="MDA0566630.1"/>
    <property type="molecule type" value="Genomic_DNA"/>
</dbReference>
<dbReference type="RefSeq" id="WP_270073888.1">
    <property type="nucleotide sequence ID" value="NZ_JAJAQC010000039.1"/>
</dbReference>
<keyword evidence="4" id="KW-1185">Reference proteome</keyword>
<feature type="region of interest" description="Disordered" evidence="1">
    <location>
        <begin position="24"/>
        <end position="48"/>
    </location>
</feature>
<evidence type="ECO:0000313" key="4">
    <source>
        <dbReference type="Proteomes" id="UP001140076"/>
    </source>
</evidence>
<comment type="caution">
    <text evidence="3">The sequence shown here is derived from an EMBL/GenBank/DDBJ whole genome shotgun (WGS) entry which is preliminary data.</text>
</comment>